<evidence type="ECO:0000256" key="3">
    <source>
        <dbReference type="ARBA" id="ARBA00023054"/>
    </source>
</evidence>
<keyword evidence="3" id="KW-0175">Coiled coil</keyword>
<dbReference type="GO" id="GO:0015031">
    <property type="term" value="P:protein transport"/>
    <property type="evidence" value="ECO:0007669"/>
    <property type="project" value="UniProtKB-KW"/>
</dbReference>
<dbReference type="GO" id="GO:0034045">
    <property type="term" value="C:phagophore assembly site membrane"/>
    <property type="evidence" value="ECO:0007669"/>
    <property type="project" value="UniProtKB-SubCell"/>
</dbReference>
<dbReference type="GO" id="GO:1990316">
    <property type="term" value="C:Atg1/ULK1 kinase complex"/>
    <property type="evidence" value="ECO:0007669"/>
    <property type="project" value="TreeGrafter"/>
</dbReference>
<comment type="similarity">
    <text evidence="1 4">Belongs to the ATG11 family.</text>
</comment>
<keyword evidence="4" id="KW-0653">Protein transport</keyword>
<protein>
    <recommendedName>
        <fullName evidence="4">Autophagy-related protein 11</fullName>
    </recommendedName>
</protein>
<dbReference type="Pfam" id="PF10377">
    <property type="entry name" value="ATG11"/>
    <property type="match status" value="1"/>
</dbReference>
<keyword evidence="7" id="KW-1185">Reference proteome</keyword>
<dbReference type="GO" id="GO:0034727">
    <property type="term" value="P:piecemeal microautophagy of the nucleus"/>
    <property type="evidence" value="ECO:0007669"/>
    <property type="project" value="TreeGrafter"/>
</dbReference>
<name>A0A2H9TM78_9FUNG</name>
<keyword evidence="4" id="KW-0926">Vacuole</keyword>
<dbReference type="GO" id="GO:0060090">
    <property type="term" value="F:molecular adaptor activity"/>
    <property type="evidence" value="ECO:0007669"/>
    <property type="project" value="TreeGrafter"/>
</dbReference>
<comment type="function">
    <text evidence="4">Involved in cytoplasm to vacuole transport (Cvt), pexophagy, mitophagy and nucleophagy. Recruits mitochondria for their selective degradation via autophagy (mitophagy) during starvation. Works as scaffold proteins that recruit ATG proteins to the pre-autophagosome (PAS), the site of vesicle/autophagosome formation. Required for the Cvt vesicles completion.</text>
</comment>
<dbReference type="Proteomes" id="UP000240830">
    <property type="component" value="Unassembled WGS sequence"/>
</dbReference>
<dbReference type="GO" id="GO:0019901">
    <property type="term" value="F:protein kinase binding"/>
    <property type="evidence" value="ECO:0007669"/>
    <property type="project" value="TreeGrafter"/>
</dbReference>
<keyword evidence="4" id="KW-0472">Membrane</keyword>
<dbReference type="GO" id="GO:0005774">
    <property type="term" value="C:vacuolar membrane"/>
    <property type="evidence" value="ECO:0007669"/>
    <property type="project" value="UniProtKB-SubCell"/>
</dbReference>
<dbReference type="EMBL" id="MTSL01000105">
    <property type="protein sequence ID" value="PJF18760.1"/>
    <property type="molecule type" value="Genomic_DNA"/>
</dbReference>
<evidence type="ECO:0000313" key="6">
    <source>
        <dbReference type="EMBL" id="PJF18760.1"/>
    </source>
</evidence>
<accession>A0A2H9TM78</accession>
<comment type="caution">
    <text evidence="6">The sequence shown here is derived from an EMBL/GenBank/DDBJ whole genome shotgun (WGS) entry which is preliminary data.</text>
</comment>
<evidence type="ECO:0000313" key="7">
    <source>
        <dbReference type="Proteomes" id="UP000240830"/>
    </source>
</evidence>
<sequence length="329" mass="37931">MLEKAIAAEFDKRKRFDAEIGNIVNLQAFRPDATDLELTGNAVLFVSEDTQVSPEEIDGRHVMISKNCLELEREIRASESQLAATDPLRIQLKKFLETIIQMSQRIMTENTNHFKTDSSSSTLRRRFSEERLRKDDNPELIKAYEGRIKNLERLLHENYVAAHNTSTESTEFRIPYEAENLTRSNSTSQAEAKEWKQAVDQIYCKIGLGTTPPSIAEAARLIISGYSEKSALVEKLQQRIAFGCFEVENIVLLLPTVRKSIWSLFNVDYPNYYVHPDSLKIMLDDREKHSWFLARIQKIEPKKSLGKALDPYRLPKDFEYHEVVASKLF</sequence>
<organism evidence="6 7">
    <name type="scientific">Paramicrosporidium saccamoebae</name>
    <dbReference type="NCBI Taxonomy" id="1246581"/>
    <lineage>
        <taxon>Eukaryota</taxon>
        <taxon>Fungi</taxon>
        <taxon>Fungi incertae sedis</taxon>
        <taxon>Cryptomycota</taxon>
        <taxon>Cryptomycota incertae sedis</taxon>
        <taxon>Paramicrosporidium</taxon>
    </lineage>
</organism>
<dbReference type="InterPro" id="IPR040040">
    <property type="entry name" value="ATG11"/>
</dbReference>
<reference evidence="6 7" key="1">
    <citation type="submission" date="2016-10" db="EMBL/GenBank/DDBJ databases">
        <title>The genome of Paramicrosporidium saccamoebae is the missing link in understanding Cryptomycota and Microsporidia evolution.</title>
        <authorList>
            <person name="Quandt C.A."/>
            <person name="Beaudet D."/>
            <person name="Corsaro D."/>
            <person name="Michel R."/>
            <person name="Corradi N."/>
            <person name="James T."/>
        </authorList>
    </citation>
    <scope>NUCLEOTIDE SEQUENCE [LARGE SCALE GENOMIC DNA]</scope>
    <source>
        <strain evidence="6 7">KSL3</strain>
    </source>
</reference>
<dbReference type="GO" id="GO:0000045">
    <property type="term" value="P:autophagosome assembly"/>
    <property type="evidence" value="ECO:0007669"/>
    <property type="project" value="UniProtKB-UniRule"/>
</dbReference>
<dbReference type="OrthoDB" id="447953at2759"/>
<dbReference type="GO" id="GO:0000422">
    <property type="term" value="P:autophagy of mitochondrion"/>
    <property type="evidence" value="ECO:0007669"/>
    <property type="project" value="TreeGrafter"/>
</dbReference>
<keyword evidence="4" id="KW-0813">Transport</keyword>
<dbReference type="GO" id="GO:1903599">
    <property type="term" value="P:positive regulation of autophagy of mitochondrion"/>
    <property type="evidence" value="ECO:0007669"/>
    <property type="project" value="UniProtKB-UniRule"/>
</dbReference>
<dbReference type="InterPro" id="IPR019460">
    <property type="entry name" value="Atg11_C"/>
</dbReference>
<evidence type="ECO:0000256" key="1">
    <source>
        <dbReference type="ARBA" id="ARBA00009729"/>
    </source>
</evidence>
<evidence type="ECO:0000256" key="4">
    <source>
        <dbReference type="RuleBase" id="RU367075"/>
    </source>
</evidence>
<dbReference type="GO" id="GO:0034517">
    <property type="term" value="P:ribophagy"/>
    <property type="evidence" value="ECO:0007669"/>
    <property type="project" value="TreeGrafter"/>
</dbReference>
<keyword evidence="2 4" id="KW-0072">Autophagy</keyword>
<dbReference type="PANTHER" id="PTHR13222">
    <property type="entry name" value="RB1-INDUCIBLE COILED-COIL"/>
    <property type="match status" value="1"/>
</dbReference>
<evidence type="ECO:0000256" key="2">
    <source>
        <dbReference type="ARBA" id="ARBA00023006"/>
    </source>
</evidence>
<proteinExistence type="inferred from homology"/>
<gene>
    <name evidence="6" type="ORF">PSACC_01449</name>
</gene>
<comment type="subunit">
    <text evidence="4">Homodimer.</text>
</comment>
<dbReference type="AlphaFoldDB" id="A0A2H9TM78"/>
<evidence type="ECO:0000259" key="5">
    <source>
        <dbReference type="Pfam" id="PF10377"/>
    </source>
</evidence>
<dbReference type="GO" id="GO:0061709">
    <property type="term" value="P:reticulophagy"/>
    <property type="evidence" value="ECO:0007669"/>
    <property type="project" value="TreeGrafter"/>
</dbReference>
<comment type="subcellular location">
    <subcellularLocation>
        <location evidence="4">Preautophagosomal structure membrane</location>
        <topology evidence="4">Peripheral membrane protein</topology>
    </subcellularLocation>
    <subcellularLocation>
        <location evidence="4">Vacuole membrane</location>
        <topology evidence="4">Peripheral membrane protein</topology>
    </subcellularLocation>
    <text evidence="4">During pexophagy, accumulates in the vacuolar membrane region, where the peroxisomes contact the vacuole.</text>
</comment>
<feature type="domain" description="Autophagy-related protein 11 C-terminal" evidence="5">
    <location>
        <begin position="230"/>
        <end position="326"/>
    </location>
</feature>
<dbReference type="PANTHER" id="PTHR13222:SF1">
    <property type="entry name" value="RB1-INDUCIBLE COILED-COIL PROTEIN 1"/>
    <property type="match status" value="1"/>
</dbReference>